<dbReference type="Proteomes" id="UP000002748">
    <property type="component" value="Unassembled WGS sequence"/>
</dbReference>
<reference evidence="2 3" key="1">
    <citation type="journal article" date="2012" name="Eukaryot. Cell">
        <title>Draft genome sequence of CBS 2479, the standard type strain of Trichosporon asahii.</title>
        <authorList>
            <person name="Yang R.Y."/>
            <person name="Li H.T."/>
            <person name="Zhu H."/>
            <person name="Zhou G.P."/>
            <person name="Wang M."/>
            <person name="Wang L."/>
        </authorList>
    </citation>
    <scope>NUCLEOTIDE SEQUENCE [LARGE SCALE GENOMIC DNA]</scope>
    <source>
        <strain evidence="3">ATCC 90039 / CBS 2479 / JCM 2466 / KCTC 7840 / NCYC 2677 / UAMH 7654</strain>
    </source>
</reference>
<dbReference type="GeneID" id="25990322"/>
<sequence length="97" mass="10079">MYEASASVPLTDVPNLHSPITEFTGKTVGTRVGISPILRAGIGMTDALIATGGTAIAALGMLTEWGLKPEQIKIVAILGSKKGIENVQEEYPGVEVS</sequence>
<evidence type="ECO:0000313" key="3">
    <source>
        <dbReference type="Proteomes" id="UP000002748"/>
    </source>
</evidence>
<dbReference type="SUPFAM" id="SSF53271">
    <property type="entry name" value="PRTase-like"/>
    <property type="match status" value="1"/>
</dbReference>
<evidence type="ECO:0000313" key="2">
    <source>
        <dbReference type="EMBL" id="EJT51941.1"/>
    </source>
</evidence>
<protein>
    <recommendedName>
        <fullName evidence="1">Phosphoribosyltransferase domain-containing protein</fullName>
    </recommendedName>
</protein>
<accession>J5TP99</accession>
<dbReference type="OrthoDB" id="10257085at2759"/>
<dbReference type="AlphaFoldDB" id="J5TP99"/>
<comment type="caution">
    <text evidence="2">The sequence shown here is derived from an EMBL/GenBank/DDBJ whole genome shotgun (WGS) entry which is preliminary data.</text>
</comment>
<feature type="domain" description="Phosphoribosyltransferase" evidence="1">
    <location>
        <begin position="45"/>
        <end position="96"/>
    </location>
</feature>
<dbReference type="InterPro" id="IPR000836">
    <property type="entry name" value="PRTase_dom"/>
</dbReference>
<dbReference type="CDD" id="cd06223">
    <property type="entry name" value="PRTases_typeI"/>
    <property type="match status" value="1"/>
</dbReference>
<dbReference type="HOGENOM" id="CLU_2348175_0_0_1"/>
<dbReference type="EMBL" id="ALBS01000039">
    <property type="protein sequence ID" value="EJT51941.1"/>
    <property type="molecule type" value="Genomic_DNA"/>
</dbReference>
<dbReference type="Pfam" id="PF14681">
    <property type="entry name" value="UPRTase"/>
    <property type="match status" value="1"/>
</dbReference>
<organism evidence="2 3">
    <name type="scientific">Trichosporon asahii var. asahii (strain ATCC 90039 / CBS 2479 / JCM 2466 / KCTC 7840 / NBRC 103889/ NCYC 2677 / UAMH 7654)</name>
    <name type="common">Yeast</name>
    <dbReference type="NCBI Taxonomy" id="1186058"/>
    <lineage>
        <taxon>Eukaryota</taxon>
        <taxon>Fungi</taxon>
        <taxon>Dikarya</taxon>
        <taxon>Basidiomycota</taxon>
        <taxon>Agaricomycotina</taxon>
        <taxon>Tremellomycetes</taxon>
        <taxon>Trichosporonales</taxon>
        <taxon>Trichosporonaceae</taxon>
        <taxon>Trichosporon</taxon>
    </lineage>
</organism>
<proteinExistence type="predicted"/>
<dbReference type="KEGG" id="tasa:A1Q1_06810"/>
<name>J5TP99_TRIAS</name>
<dbReference type="Gene3D" id="3.40.50.2020">
    <property type="match status" value="1"/>
</dbReference>
<dbReference type="InterPro" id="IPR029057">
    <property type="entry name" value="PRTase-like"/>
</dbReference>
<dbReference type="RefSeq" id="XP_014182534.1">
    <property type="nucleotide sequence ID" value="XM_014327059.1"/>
</dbReference>
<gene>
    <name evidence="2" type="ORF">A1Q1_06810</name>
</gene>
<evidence type="ECO:0000259" key="1">
    <source>
        <dbReference type="Pfam" id="PF14681"/>
    </source>
</evidence>
<dbReference type="VEuPathDB" id="FungiDB:A1Q1_06810"/>